<accession>A0A510E643</accession>
<proteinExistence type="predicted"/>
<dbReference type="SUPFAM" id="SSF88723">
    <property type="entry name" value="PIN domain-like"/>
    <property type="match status" value="1"/>
</dbReference>
<keyword evidence="3" id="KW-0540">Nuclease</keyword>
<keyword evidence="3" id="KW-0269">Exonuclease</keyword>
<dbReference type="InterPro" id="IPR029060">
    <property type="entry name" value="PIN-like_dom_sf"/>
</dbReference>
<dbReference type="EMBL" id="AP018930">
    <property type="protein sequence ID" value="BBG27984.1"/>
    <property type="molecule type" value="Genomic_DNA"/>
</dbReference>
<organism evidence="3 5">
    <name type="scientific">Sulfuracidifex tepidarius</name>
    <dbReference type="NCBI Taxonomy" id="1294262"/>
    <lineage>
        <taxon>Archaea</taxon>
        <taxon>Thermoproteota</taxon>
        <taxon>Thermoprotei</taxon>
        <taxon>Sulfolobales</taxon>
        <taxon>Sulfolobaceae</taxon>
        <taxon>Sulfuracidifex</taxon>
    </lineage>
</organism>
<evidence type="ECO:0000313" key="3">
    <source>
        <dbReference type="EMBL" id="BBG27984.1"/>
    </source>
</evidence>
<dbReference type="AlphaFoldDB" id="A0A510E643"/>
<dbReference type="CDD" id="cd09873">
    <property type="entry name" value="PIN_Pae0151-like"/>
    <property type="match status" value="1"/>
</dbReference>
<sequence length="90" mass="10026">MKELRVLEGPPLDEVMKVASEKGLTFYDASYVCSAESNGLILVSEDKELIKRAKAIPLKDILNRTKKLGCSSGNGDSCDLCKLYFKKRRV</sequence>
<dbReference type="Proteomes" id="UP000322983">
    <property type="component" value="Chromosome"/>
</dbReference>
<dbReference type="STRING" id="1294262.GCA_001316085_01406"/>
<protein>
    <submittedName>
        <fullName evidence="3">Exonuclease VapC9</fullName>
    </submittedName>
</protein>
<reference evidence="5" key="1">
    <citation type="submission" date="2018-09" db="EMBL/GenBank/DDBJ databases">
        <title>Complete Genome Sequencing of Sulfolobus sp. JCM 16834.</title>
        <authorList>
            <person name="Kato S."/>
            <person name="Itoh T."/>
            <person name="Ohkuma M."/>
        </authorList>
    </citation>
    <scope>NUCLEOTIDE SEQUENCE [LARGE SCALE GENOMIC DNA]</scope>
    <source>
        <strain evidence="5">IC-007</strain>
    </source>
</reference>
<dbReference type="EMBL" id="AP018929">
    <property type="protein sequence ID" value="BBG25191.1"/>
    <property type="molecule type" value="Genomic_DNA"/>
</dbReference>
<name>A0A510E643_9CREN</name>
<keyword evidence="3" id="KW-0378">Hydrolase</keyword>
<dbReference type="KEGG" id="step:IC006_2526"/>
<dbReference type="GO" id="GO:0004527">
    <property type="term" value="F:exonuclease activity"/>
    <property type="evidence" value="ECO:0007669"/>
    <property type="project" value="UniProtKB-KW"/>
</dbReference>
<gene>
    <name evidence="2" type="ORF">IC006_2526</name>
    <name evidence="3" type="ORF">IC007_2539</name>
</gene>
<keyword evidence="4" id="KW-1185">Reference proteome</keyword>
<evidence type="ECO:0000313" key="2">
    <source>
        <dbReference type="EMBL" id="BBG25191.1"/>
    </source>
</evidence>
<dbReference type="PANTHER" id="PTHR35901:SF1">
    <property type="entry name" value="EXONUCLEASE VAPC9"/>
    <property type="match status" value="1"/>
</dbReference>
<accession>A0A510DY95</accession>
<keyword evidence="1" id="KW-0460">Magnesium</keyword>
<dbReference type="Proteomes" id="UP000325030">
    <property type="component" value="Chromosome"/>
</dbReference>
<dbReference type="InterPro" id="IPR044153">
    <property type="entry name" value="PIN_Pae0151-like"/>
</dbReference>
<reference evidence="3 4" key="2">
    <citation type="journal article" date="2020" name="Int. J. Syst. Evol. Microbiol.">
        <title>Sulfuracidifex tepidarius gen. nov., sp. nov. and transfer of Sulfolobus metallicus Huber and Stetter 1992 to the genus Sulfuracidifex as Sulfuracidifex metallicus comb. nov.</title>
        <authorList>
            <person name="Itoh T."/>
            <person name="Miura T."/>
            <person name="Sakai H.D."/>
            <person name="Kato S."/>
            <person name="Ohkuma M."/>
            <person name="Takashina T."/>
        </authorList>
    </citation>
    <scope>NUCLEOTIDE SEQUENCE</scope>
    <source>
        <strain evidence="2 4">IC-006</strain>
        <strain evidence="3">IC-007</strain>
    </source>
</reference>
<dbReference type="PANTHER" id="PTHR35901">
    <property type="entry name" value="RIBONUCLEASE VAPC3"/>
    <property type="match status" value="1"/>
</dbReference>
<evidence type="ECO:0000256" key="1">
    <source>
        <dbReference type="ARBA" id="ARBA00022842"/>
    </source>
</evidence>
<evidence type="ECO:0000313" key="4">
    <source>
        <dbReference type="Proteomes" id="UP000322983"/>
    </source>
</evidence>
<dbReference type="Gene3D" id="3.40.50.1010">
    <property type="entry name" value="5'-nuclease"/>
    <property type="match status" value="1"/>
</dbReference>
<evidence type="ECO:0000313" key="5">
    <source>
        <dbReference type="Proteomes" id="UP000325030"/>
    </source>
</evidence>
<dbReference type="InterPro" id="IPR051619">
    <property type="entry name" value="TypeII_TA_RNase_PINc/VapC"/>
</dbReference>